<dbReference type="SUPFAM" id="SSF54631">
    <property type="entry name" value="CBS-domain pair"/>
    <property type="match status" value="1"/>
</dbReference>
<dbReference type="PROSITE" id="PS00211">
    <property type="entry name" value="ABC_TRANSPORTER_1"/>
    <property type="match status" value="1"/>
</dbReference>
<proteinExistence type="inferred from homology"/>
<dbReference type="OrthoDB" id="10909at2157"/>
<dbReference type="FunFam" id="3.40.50.300:FF:000425">
    <property type="entry name" value="Probable ABC transporter, ATP-binding subunit"/>
    <property type="match status" value="1"/>
</dbReference>
<sequence length="375" mass="41759">MSEQRLFERIDRIALTGVTKRYDGRAAVEDLDLSVEGGELLILIGASGSGKTTTLRMINRLIEPDSGEIRINNTAIASVDPVALRRNIGYVIQQIGLFPHMSVGENVGLVPRIEGWTGERIRERVQYLLELVDLPPETYYDRYPRELSGGQQQRVGLARALAMDPPLLLMDEPFGALDPILRKQLQDEFCRIKEELGRTIVFVTHDIDEAFRLGDRIAIMHDARLVQVGTPEDLILHPVSGIVANMVDADRKFRHLETLSVRDLMTPVLRRYFFSASAGVQEGLCTMMDEDTGVAIVKEGEQVLGTVRRREAFTRRHEALTMGDIAALPPVFALDTPASEALQVLKESGGSFALVMDGEKPAGLFLCDEVLRRLI</sequence>
<evidence type="ECO:0000259" key="12">
    <source>
        <dbReference type="PROSITE" id="PS50893"/>
    </source>
</evidence>
<evidence type="ECO:0000256" key="5">
    <source>
        <dbReference type="ARBA" id="ARBA00022840"/>
    </source>
</evidence>
<dbReference type="AlphaFoldDB" id="A0A483CPJ6"/>
<dbReference type="Gene3D" id="3.40.50.300">
    <property type="entry name" value="P-loop containing nucleotide triphosphate hydrolases"/>
    <property type="match status" value="1"/>
</dbReference>
<organism evidence="13 14">
    <name type="scientific">Methanofollis fontis</name>
    <dbReference type="NCBI Taxonomy" id="2052832"/>
    <lineage>
        <taxon>Archaea</taxon>
        <taxon>Methanobacteriati</taxon>
        <taxon>Methanobacteriota</taxon>
        <taxon>Stenosarchaea group</taxon>
        <taxon>Methanomicrobia</taxon>
        <taxon>Methanomicrobiales</taxon>
        <taxon>Methanomicrobiaceae</taxon>
        <taxon>Methanofollis</taxon>
    </lineage>
</organism>
<evidence type="ECO:0000256" key="8">
    <source>
        <dbReference type="ARBA" id="ARBA00039025"/>
    </source>
</evidence>
<dbReference type="RefSeq" id="WP_130647092.1">
    <property type="nucleotide sequence ID" value="NZ_PGCL01000003.1"/>
</dbReference>
<comment type="catalytic activity">
    <reaction evidence="10">
        <text>tungstate(in) + ATP + H2O = tungstate(out) + ADP + phosphate + H(+)</text>
        <dbReference type="Rhea" id="RHEA:35027"/>
        <dbReference type="ChEBI" id="CHEBI:15377"/>
        <dbReference type="ChEBI" id="CHEBI:15378"/>
        <dbReference type="ChEBI" id="CHEBI:30616"/>
        <dbReference type="ChEBI" id="CHEBI:43474"/>
        <dbReference type="ChEBI" id="CHEBI:46502"/>
        <dbReference type="ChEBI" id="CHEBI:456216"/>
        <dbReference type="EC" id="7.3.2.6"/>
    </reaction>
</comment>
<dbReference type="GO" id="GO:0005886">
    <property type="term" value="C:plasma membrane"/>
    <property type="evidence" value="ECO:0007669"/>
    <property type="project" value="UniProtKB-SubCell"/>
</dbReference>
<keyword evidence="5" id="KW-0067">ATP-binding</keyword>
<keyword evidence="4" id="KW-0547">Nucleotide-binding</keyword>
<keyword evidence="3" id="KW-0500">Molybdenum</keyword>
<accession>A0A483CPJ6</accession>
<comment type="subunit">
    <text evidence="7">The complex is composed of two ATP-binding proteins (WtpC), two transmembrane proteins (WtpB) and a solute-binding protein (WtpA).</text>
</comment>
<dbReference type="PANTHER" id="PTHR43117">
    <property type="entry name" value="OSMOPROTECTANT IMPORT ATP-BINDING PROTEIN OSMV"/>
    <property type="match status" value="1"/>
</dbReference>
<evidence type="ECO:0000313" key="13">
    <source>
        <dbReference type="EMBL" id="TAJ44028.1"/>
    </source>
</evidence>
<keyword evidence="14" id="KW-1185">Reference proteome</keyword>
<dbReference type="SUPFAM" id="SSF52540">
    <property type="entry name" value="P-loop containing nucleoside triphosphate hydrolases"/>
    <property type="match status" value="1"/>
</dbReference>
<protein>
    <recommendedName>
        <fullName evidence="9">Molybdate/tungstate import ATP-binding protein WtpC</fullName>
        <ecNumber evidence="8">7.3.2.6</ecNumber>
    </recommendedName>
</protein>
<dbReference type="InterPro" id="IPR027417">
    <property type="entry name" value="P-loop_NTPase"/>
</dbReference>
<evidence type="ECO:0000256" key="2">
    <source>
        <dbReference type="ARBA" id="ARBA00022448"/>
    </source>
</evidence>
<reference evidence="13 14" key="1">
    <citation type="submission" date="2017-11" db="EMBL/GenBank/DDBJ databases">
        <title>Isolation and Characterization of Methanofollis Species from Methane Seep Offshore SW Taiwan.</title>
        <authorList>
            <person name="Teng N.-H."/>
            <person name="Lai M.-C."/>
            <person name="Chen S.-C."/>
        </authorList>
    </citation>
    <scope>NUCLEOTIDE SEQUENCE [LARGE SCALE GENOMIC DNA]</scope>
    <source>
        <strain evidence="13 14">FWC-SCC2</strain>
    </source>
</reference>
<dbReference type="InterPro" id="IPR046342">
    <property type="entry name" value="CBS_dom_sf"/>
</dbReference>
<evidence type="ECO:0000256" key="9">
    <source>
        <dbReference type="ARBA" id="ARBA00041133"/>
    </source>
</evidence>
<comment type="function">
    <text evidence="11">Part of the ABC transporter complex WtpABC involved in molybdate/tungstate import. Responsible for energy coupling to the transport system.</text>
</comment>
<name>A0A483CPJ6_9EURY</name>
<dbReference type="Proteomes" id="UP000292580">
    <property type="component" value="Unassembled WGS sequence"/>
</dbReference>
<evidence type="ECO:0000256" key="6">
    <source>
        <dbReference type="ARBA" id="ARBA00038307"/>
    </source>
</evidence>
<evidence type="ECO:0000256" key="4">
    <source>
        <dbReference type="ARBA" id="ARBA00022741"/>
    </source>
</evidence>
<comment type="caution">
    <text evidence="13">The sequence shown here is derived from an EMBL/GenBank/DDBJ whole genome shotgun (WGS) entry which is preliminary data.</text>
</comment>
<dbReference type="EMBL" id="PGCL01000003">
    <property type="protein sequence ID" value="TAJ44028.1"/>
    <property type="molecule type" value="Genomic_DNA"/>
</dbReference>
<dbReference type="PROSITE" id="PS50893">
    <property type="entry name" value="ABC_TRANSPORTER_2"/>
    <property type="match status" value="1"/>
</dbReference>
<evidence type="ECO:0000256" key="1">
    <source>
        <dbReference type="ARBA" id="ARBA00004236"/>
    </source>
</evidence>
<evidence type="ECO:0000313" key="14">
    <source>
        <dbReference type="Proteomes" id="UP000292580"/>
    </source>
</evidence>
<comment type="similarity">
    <text evidence="6">Belongs to the ABC transporter superfamily. Sulfate/tungstate importer (TC 3.A.1.6) family.</text>
</comment>
<dbReference type="PANTHER" id="PTHR43117:SF4">
    <property type="entry name" value="OSMOPROTECTANT IMPORT ATP-BINDING PROTEIN OSMV"/>
    <property type="match status" value="1"/>
</dbReference>
<dbReference type="GO" id="GO:0005524">
    <property type="term" value="F:ATP binding"/>
    <property type="evidence" value="ECO:0007669"/>
    <property type="project" value="UniProtKB-KW"/>
</dbReference>
<dbReference type="GO" id="GO:1901238">
    <property type="term" value="F:ABC-type tungstate transporter activity"/>
    <property type="evidence" value="ECO:0007669"/>
    <property type="project" value="UniProtKB-EC"/>
</dbReference>
<feature type="domain" description="ABC transporter" evidence="12">
    <location>
        <begin position="13"/>
        <end position="247"/>
    </location>
</feature>
<dbReference type="EC" id="7.3.2.6" evidence="8"/>
<comment type="subcellular location">
    <subcellularLocation>
        <location evidence="1">Cell membrane</location>
    </subcellularLocation>
</comment>
<evidence type="ECO:0000256" key="10">
    <source>
        <dbReference type="ARBA" id="ARBA00047936"/>
    </source>
</evidence>
<dbReference type="InterPro" id="IPR003593">
    <property type="entry name" value="AAA+_ATPase"/>
</dbReference>
<evidence type="ECO:0000256" key="7">
    <source>
        <dbReference type="ARBA" id="ARBA00038781"/>
    </source>
</evidence>
<evidence type="ECO:0000256" key="3">
    <source>
        <dbReference type="ARBA" id="ARBA00022505"/>
    </source>
</evidence>
<gene>
    <name evidence="13" type="ORF">CUJ86_08275</name>
</gene>
<evidence type="ECO:0000256" key="11">
    <source>
        <dbReference type="ARBA" id="ARBA00057369"/>
    </source>
</evidence>
<dbReference type="Pfam" id="PF00005">
    <property type="entry name" value="ABC_tran"/>
    <property type="match status" value="1"/>
</dbReference>
<dbReference type="SMART" id="SM00382">
    <property type="entry name" value="AAA"/>
    <property type="match status" value="1"/>
</dbReference>
<keyword evidence="2" id="KW-0813">Transport</keyword>
<dbReference type="InterPro" id="IPR017871">
    <property type="entry name" value="ABC_transporter-like_CS"/>
</dbReference>
<dbReference type="GO" id="GO:0016887">
    <property type="term" value="F:ATP hydrolysis activity"/>
    <property type="evidence" value="ECO:0007669"/>
    <property type="project" value="InterPro"/>
</dbReference>
<dbReference type="InterPro" id="IPR003439">
    <property type="entry name" value="ABC_transporter-like_ATP-bd"/>
</dbReference>